<dbReference type="EMBL" id="NSGR01000004">
    <property type="protein sequence ID" value="PCH13847.1"/>
    <property type="molecule type" value="Genomic_DNA"/>
</dbReference>
<organism evidence="1 3">
    <name type="scientific">Streptococcus parauberis</name>
    <dbReference type="NCBI Taxonomy" id="1348"/>
    <lineage>
        <taxon>Bacteria</taxon>
        <taxon>Bacillati</taxon>
        <taxon>Bacillota</taxon>
        <taxon>Bacilli</taxon>
        <taxon>Lactobacillales</taxon>
        <taxon>Streptococcaceae</taxon>
        <taxon>Streptococcus</taxon>
    </lineage>
</organism>
<dbReference type="RefSeq" id="WP_096633208.1">
    <property type="nucleotide sequence ID" value="NZ_NSGR01000003.1"/>
</dbReference>
<proteinExistence type="predicted"/>
<comment type="caution">
    <text evidence="1">The sequence shown here is derived from an EMBL/GenBank/DDBJ whole genome shotgun (WGS) entry which is preliminary data.</text>
</comment>
<evidence type="ECO:0000313" key="1">
    <source>
        <dbReference type="EMBL" id="PCH13847.1"/>
    </source>
</evidence>
<evidence type="ECO:0000313" key="3">
    <source>
        <dbReference type="Proteomes" id="UP000217465"/>
    </source>
</evidence>
<evidence type="ECO:0000313" key="2">
    <source>
        <dbReference type="EMBL" id="PCH14113.1"/>
    </source>
</evidence>
<protein>
    <submittedName>
        <fullName evidence="1">Uncharacterized protein</fullName>
    </submittedName>
</protein>
<gene>
    <name evidence="2" type="ORF">A9Y57_00115</name>
    <name evidence="1" type="ORF">A9Y57_00481</name>
</gene>
<sequence>MSKITEKIAYVELSHDDGKNTPFALFYGTNKFPTEFPLNVVVNFLNLLPNKEYKLEVNIQKDYFALIQHDEQKFTIPEESLVLMNDGYGQAFIKTGIVFKISQSGTYHLKFRLKHLSETLDEFSIYSFIGDR</sequence>
<dbReference type="AlphaFoldDB" id="A0A854WGB5"/>
<reference evidence="1 3" key="1">
    <citation type="submission" date="2016-06" db="EMBL/GenBank/DDBJ databases">
        <authorList>
            <person name="Haines A.N."/>
            <person name="Council K.R."/>
        </authorList>
    </citation>
    <scope>NUCLEOTIDE SEQUENCE [LARGE SCALE GENOMIC DNA]</scope>
    <source>
        <strain evidence="1 3">SP158-29</strain>
    </source>
</reference>
<dbReference type="Proteomes" id="UP000217465">
    <property type="component" value="Unassembled WGS sequence"/>
</dbReference>
<name>A0A854WGB5_9STRE</name>
<accession>A0A854WGB5</accession>
<dbReference type="EMBL" id="NSGR01000003">
    <property type="protein sequence ID" value="PCH14113.1"/>
    <property type="molecule type" value="Genomic_DNA"/>
</dbReference>